<name>A0AAJ3NCP8_9FLAO</name>
<evidence type="ECO:0000313" key="1">
    <source>
        <dbReference type="EMBL" id="OPB75976.1"/>
    </source>
</evidence>
<protein>
    <submittedName>
        <fullName evidence="1">Uncharacterized protein</fullName>
    </submittedName>
</protein>
<comment type="caution">
    <text evidence="1">The sequence shown here is derived from an EMBL/GenBank/DDBJ whole genome shotgun (WGS) entry which is preliminary data.</text>
</comment>
<dbReference type="Proteomes" id="UP000190816">
    <property type="component" value="Unassembled WGS sequence"/>
</dbReference>
<reference evidence="2 3" key="2">
    <citation type="submission" date="2016-07" db="EMBL/GenBank/DDBJ databases">
        <title>Revisiting the Taxonomy of the Elizabethkingia Genus based on Whole-Genome Sequencing, Optical Mapping, and MALDI-TOF.</title>
        <authorList>
            <person name="Nicholson A.C."/>
        </authorList>
    </citation>
    <scope>NUCLEOTIDE SEQUENCE [LARGE SCALE GENOMIC DNA]</scope>
    <source>
        <strain evidence="2 3">C1558</strain>
    </source>
</reference>
<dbReference type="Proteomes" id="UP000190016">
    <property type="component" value="Unassembled WGS sequence"/>
</dbReference>
<dbReference type="RefSeq" id="WP_059324416.1">
    <property type="nucleotide sequence ID" value="NZ_CP016377.1"/>
</dbReference>
<evidence type="ECO:0000313" key="2">
    <source>
        <dbReference type="EMBL" id="OPB84643.1"/>
    </source>
</evidence>
<keyword evidence="3" id="KW-1185">Reference proteome</keyword>
<sequence>MSKKRYNTNSISDRLGSNYKKSDLERAKIALEKAKALNAPVKHLTSSDSAFGRYLEEKEKEND</sequence>
<reference evidence="1 4" key="1">
    <citation type="submission" date="2016-06" db="EMBL/GenBank/DDBJ databases">
        <authorList>
            <person name="Nicholson A.C."/>
        </authorList>
    </citation>
    <scope>NUCLEOTIDE SEQUENCE [LARGE SCALE GENOMIC DNA]</scope>
    <source>
        <strain evidence="1 4">G4123</strain>
    </source>
</reference>
<accession>A0AAJ3NCP8</accession>
<gene>
    <name evidence="1" type="ORF">BAY32_04220</name>
    <name evidence="2" type="ORF">BB021_14900</name>
</gene>
<dbReference type="EMBL" id="MBDS01000019">
    <property type="protein sequence ID" value="OPB84643.1"/>
    <property type="molecule type" value="Genomic_DNA"/>
</dbReference>
<dbReference type="EMBL" id="MAIC01000013">
    <property type="protein sequence ID" value="OPB75976.1"/>
    <property type="molecule type" value="Genomic_DNA"/>
</dbReference>
<evidence type="ECO:0000313" key="3">
    <source>
        <dbReference type="Proteomes" id="UP000190016"/>
    </source>
</evidence>
<proteinExistence type="predicted"/>
<organism evidence="1 4">
    <name type="scientific">Elizabethkingia ursingii</name>
    <dbReference type="NCBI Taxonomy" id="1756150"/>
    <lineage>
        <taxon>Bacteria</taxon>
        <taxon>Pseudomonadati</taxon>
        <taxon>Bacteroidota</taxon>
        <taxon>Flavobacteriia</taxon>
        <taxon>Flavobacteriales</taxon>
        <taxon>Weeksellaceae</taxon>
        <taxon>Elizabethkingia</taxon>
    </lineage>
</organism>
<dbReference type="KEGG" id="ego:BBD34_14850"/>
<evidence type="ECO:0000313" key="4">
    <source>
        <dbReference type="Proteomes" id="UP000190816"/>
    </source>
</evidence>
<dbReference type="AlphaFoldDB" id="A0AAJ3NCP8"/>